<reference evidence="8 10" key="1">
    <citation type="journal article" date="2016" name="Int. J. Mol. Sci.">
        <title>Comparative genomics of the extreme acidophile Acidithiobacillus thiooxidans reveals intraspecific divergence and niche adaptation.</title>
        <authorList>
            <person name="Zhang X."/>
            <person name="Feng X."/>
            <person name="Tao J."/>
            <person name="Ma L."/>
            <person name="Xiao Y."/>
            <person name="Liang Y."/>
            <person name="Liu X."/>
            <person name="Yin H."/>
        </authorList>
    </citation>
    <scope>NUCLEOTIDE SEQUENCE [LARGE SCALE GENOMIC DNA]</scope>
    <source>
        <strain evidence="8 10">A02</strain>
        <strain evidence="9">DXS-W</strain>
    </source>
</reference>
<dbReference type="Pfam" id="PF00682">
    <property type="entry name" value="HMGL-like"/>
    <property type="match status" value="1"/>
</dbReference>
<dbReference type="CDD" id="cd03174">
    <property type="entry name" value="DRE_TIM_metallolyase"/>
    <property type="match status" value="1"/>
</dbReference>
<accession>A0A1C2HWD5</accession>
<dbReference type="PANTHER" id="PTHR10277:SF9">
    <property type="entry name" value="2-ISOPROPYLMALATE SYNTHASE 1, CHLOROPLASTIC-RELATED"/>
    <property type="match status" value="1"/>
</dbReference>
<protein>
    <recommendedName>
        <fullName evidence="2">2-isopropylmalate synthase</fullName>
        <ecNumber evidence="2">2.3.3.13</ecNumber>
    </recommendedName>
</protein>
<proteinExistence type="predicted"/>
<comment type="pathway">
    <text evidence="1">Amino-acid biosynthesis; L-leucine biosynthesis; L-leucine from 3-methyl-2-oxobutanoate: step 1/4.</text>
</comment>
<dbReference type="PANTHER" id="PTHR10277">
    <property type="entry name" value="HOMOCITRATE SYNTHASE-RELATED"/>
    <property type="match status" value="1"/>
</dbReference>
<feature type="domain" description="Pyruvate carboxyltransferase" evidence="7">
    <location>
        <begin position="14"/>
        <end position="271"/>
    </location>
</feature>
<evidence type="ECO:0000313" key="9">
    <source>
        <dbReference type="EMBL" id="OCX73686.1"/>
    </source>
</evidence>
<name>A0A1C2HWD5_ACITH</name>
<evidence type="ECO:0000256" key="5">
    <source>
        <dbReference type="ARBA" id="ARBA00023211"/>
    </source>
</evidence>
<keyword evidence="5" id="KW-0464">Manganese</keyword>
<dbReference type="InterPro" id="IPR013785">
    <property type="entry name" value="Aldolase_TIM"/>
</dbReference>
<evidence type="ECO:0000259" key="7">
    <source>
        <dbReference type="PROSITE" id="PS50991"/>
    </source>
</evidence>
<keyword evidence="6" id="KW-0100">Branched-chain amino acid biosynthesis</keyword>
<dbReference type="PROSITE" id="PS50991">
    <property type="entry name" value="PYR_CT"/>
    <property type="match status" value="1"/>
</dbReference>
<comment type="caution">
    <text evidence="8">The sequence shown here is derived from an EMBL/GenBank/DDBJ whole genome shotgun (WGS) entry which is preliminary data.</text>
</comment>
<dbReference type="STRING" id="930.GCA_002079865_01409"/>
<evidence type="ECO:0000256" key="2">
    <source>
        <dbReference type="ARBA" id="ARBA00012973"/>
    </source>
</evidence>
<sequence length="404" mass="45770">MTTEIKPYMNFTIDFLVDETLREGAERSAFAVTEESRFRLLEKMIDAGLREFVLGISPETPKLLKMGLQAKHAGFFPVDCKFIWIALLNSWETTYEYIKTFPAAFLNDFTLSFGMIEMKSDQGLFEMVIEKFRRIGVKQFKASILANFKSEIEENFKKIDTQVRRCLDSGLDVIRINDSVGALFPESTYALCRRLVSDYPNVNFCLHAHDDRGLAVANALTSVYAGFKMIEGSLAGLGNRAGLPSVELLAKIAQDKGIVFGNAALEVDRLIEVSRFADEIFMNIPNAYRPVSGLFVDRVNLGVLNIPDYLEADGERQYVMNIAAIHPKTVQDALRAIHFDADKINDMRFIVEMMEMLRSLMQKTYENEGPAYQALIEQMKTFYSRAWLTLDDIRSIAMSLAPSN</sequence>
<dbReference type="AlphaFoldDB" id="A0A1C2HWD5"/>
<evidence type="ECO:0000313" key="8">
    <source>
        <dbReference type="EMBL" id="OCX68044.1"/>
    </source>
</evidence>
<dbReference type="EC" id="2.3.3.13" evidence="2"/>
<keyword evidence="4" id="KW-0808">Transferase</keyword>
<evidence type="ECO:0000256" key="1">
    <source>
        <dbReference type="ARBA" id="ARBA00004689"/>
    </source>
</evidence>
<gene>
    <name evidence="9" type="ORF">A6M23_07775</name>
    <name evidence="8" type="ORF">A6P07_18920</name>
</gene>
<dbReference type="SUPFAM" id="SSF51569">
    <property type="entry name" value="Aldolase"/>
    <property type="match status" value="1"/>
</dbReference>
<evidence type="ECO:0000313" key="11">
    <source>
        <dbReference type="Proteomes" id="UP000095008"/>
    </source>
</evidence>
<dbReference type="Gene3D" id="3.20.20.70">
    <property type="entry name" value="Aldolase class I"/>
    <property type="match status" value="1"/>
</dbReference>
<evidence type="ECO:0000256" key="3">
    <source>
        <dbReference type="ARBA" id="ARBA00022605"/>
    </source>
</evidence>
<dbReference type="EMBL" id="LWRY01000069">
    <property type="protein sequence ID" value="OCX73686.1"/>
    <property type="molecule type" value="Genomic_DNA"/>
</dbReference>
<dbReference type="GO" id="GO:0003852">
    <property type="term" value="F:2-isopropylmalate synthase activity"/>
    <property type="evidence" value="ECO:0007669"/>
    <property type="project" value="UniProtKB-EC"/>
</dbReference>
<evidence type="ECO:0000256" key="6">
    <source>
        <dbReference type="ARBA" id="ARBA00023304"/>
    </source>
</evidence>
<dbReference type="Proteomes" id="UP000095008">
    <property type="component" value="Unassembled WGS sequence"/>
</dbReference>
<dbReference type="RefSeq" id="WP_065958321.1">
    <property type="nucleotide sequence ID" value="NZ_JABBDU010000058.1"/>
</dbReference>
<dbReference type="Proteomes" id="UP000094893">
    <property type="component" value="Unassembled WGS sequence"/>
</dbReference>
<evidence type="ECO:0000313" key="10">
    <source>
        <dbReference type="Proteomes" id="UP000094893"/>
    </source>
</evidence>
<dbReference type="EMBL" id="LWSA01000315">
    <property type="protein sequence ID" value="OCX68044.1"/>
    <property type="molecule type" value="Genomic_DNA"/>
</dbReference>
<dbReference type="InterPro" id="IPR050073">
    <property type="entry name" value="2-IPM_HCS-like"/>
</dbReference>
<organism evidence="8 10">
    <name type="scientific">Acidithiobacillus thiooxidans</name>
    <name type="common">Thiobacillus thiooxidans</name>
    <dbReference type="NCBI Taxonomy" id="930"/>
    <lineage>
        <taxon>Bacteria</taxon>
        <taxon>Pseudomonadati</taxon>
        <taxon>Pseudomonadota</taxon>
        <taxon>Acidithiobacillia</taxon>
        <taxon>Acidithiobacillales</taxon>
        <taxon>Acidithiobacillaceae</taxon>
        <taxon>Acidithiobacillus</taxon>
    </lineage>
</organism>
<evidence type="ECO:0000256" key="4">
    <source>
        <dbReference type="ARBA" id="ARBA00022679"/>
    </source>
</evidence>
<dbReference type="GO" id="GO:0009098">
    <property type="term" value="P:L-leucine biosynthetic process"/>
    <property type="evidence" value="ECO:0007669"/>
    <property type="project" value="TreeGrafter"/>
</dbReference>
<dbReference type="InterPro" id="IPR002034">
    <property type="entry name" value="AIPM/Hcit_synth_CS"/>
</dbReference>
<keyword evidence="11" id="KW-1185">Reference proteome</keyword>
<dbReference type="InterPro" id="IPR000891">
    <property type="entry name" value="PYR_CT"/>
</dbReference>
<dbReference type="PROSITE" id="PS00816">
    <property type="entry name" value="AIPM_HOMOCIT_SYNTH_2"/>
    <property type="match status" value="1"/>
</dbReference>
<keyword evidence="3" id="KW-0028">Amino-acid biosynthesis</keyword>